<protein>
    <submittedName>
        <fullName evidence="1">Uncharacterized protein</fullName>
    </submittedName>
</protein>
<name>A0A0E9W9J0_ANGAN</name>
<reference evidence="1" key="2">
    <citation type="journal article" date="2015" name="Fish Shellfish Immunol.">
        <title>Early steps in the European eel (Anguilla anguilla)-Vibrio vulnificus interaction in the gills: Role of the RtxA13 toxin.</title>
        <authorList>
            <person name="Callol A."/>
            <person name="Pajuelo D."/>
            <person name="Ebbesson L."/>
            <person name="Teles M."/>
            <person name="MacKenzie S."/>
            <person name="Amaro C."/>
        </authorList>
    </citation>
    <scope>NUCLEOTIDE SEQUENCE</scope>
</reference>
<reference evidence="1" key="1">
    <citation type="submission" date="2014-11" db="EMBL/GenBank/DDBJ databases">
        <authorList>
            <person name="Amaro Gonzalez C."/>
        </authorList>
    </citation>
    <scope>NUCLEOTIDE SEQUENCE</scope>
</reference>
<dbReference type="PANTHER" id="PTHR36542">
    <property type="entry name" value="GIG2-LIKE PROTEIN DRED-RELATED"/>
    <property type="match status" value="1"/>
</dbReference>
<dbReference type="PANTHER" id="PTHR36542:SF2">
    <property type="entry name" value="GIG2-LIKE PROTEIN DRED-RELATED"/>
    <property type="match status" value="1"/>
</dbReference>
<accession>A0A0E9W9J0</accession>
<dbReference type="EMBL" id="GBXM01021616">
    <property type="protein sequence ID" value="JAH86961.1"/>
    <property type="molecule type" value="Transcribed_RNA"/>
</dbReference>
<sequence>MHERVVLKLKVNVGKVKEIDRQGHPMQKTWHTLYGYDTAWCPPNCGMVESNLEEVCIWDPNRIMVIGAIRPGNLFDLLLGAT</sequence>
<proteinExistence type="predicted"/>
<evidence type="ECO:0000313" key="1">
    <source>
        <dbReference type="EMBL" id="JAH86961.1"/>
    </source>
</evidence>
<dbReference type="GO" id="GO:0005737">
    <property type="term" value="C:cytoplasm"/>
    <property type="evidence" value="ECO:0007669"/>
    <property type="project" value="TreeGrafter"/>
</dbReference>
<dbReference type="SUPFAM" id="SSF56399">
    <property type="entry name" value="ADP-ribosylation"/>
    <property type="match status" value="1"/>
</dbReference>
<organism evidence="1">
    <name type="scientific">Anguilla anguilla</name>
    <name type="common">European freshwater eel</name>
    <name type="synonym">Muraena anguilla</name>
    <dbReference type="NCBI Taxonomy" id="7936"/>
    <lineage>
        <taxon>Eukaryota</taxon>
        <taxon>Metazoa</taxon>
        <taxon>Chordata</taxon>
        <taxon>Craniata</taxon>
        <taxon>Vertebrata</taxon>
        <taxon>Euteleostomi</taxon>
        <taxon>Actinopterygii</taxon>
        <taxon>Neopterygii</taxon>
        <taxon>Teleostei</taxon>
        <taxon>Anguilliformes</taxon>
        <taxon>Anguillidae</taxon>
        <taxon>Anguilla</taxon>
    </lineage>
</organism>
<dbReference type="AlphaFoldDB" id="A0A0E9W9J0"/>